<name>A0A9N7V3C7_PLEPL</name>
<dbReference type="AlphaFoldDB" id="A0A9N7V3C7"/>
<organism evidence="1 2">
    <name type="scientific">Pleuronectes platessa</name>
    <name type="common">European plaice</name>
    <dbReference type="NCBI Taxonomy" id="8262"/>
    <lineage>
        <taxon>Eukaryota</taxon>
        <taxon>Metazoa</taxon>
        <taxon>Chordata</taxon>
        <taxon>Craniata</taxon>
        <taxon>Vertebrata</taxon>
        <taxon>Euteleostomi</taxon>
        <taxon>Actinopterygii</taxon>
        <taxon>Neopterygii</taxon>
        <taxon>Teleostei</taxon>
        <taxon>Neoteleostei</taxon>
        <taxon>Acanthomorphata</taxon>
        <taxon>Carangaria</taxon>
        <taxon>Pleuronectiformes</taxon>
        <taxon>Pleuronectoidei</taxon>
        <taxon>Pleuronectidae</taxon>
        <taxon>Pleuronectes</taxon>
    </lineage>
</organism>
<sequence>MQHLCTARAPCGIHLADAAHGVAFTAPRFLRTCYSQEVLVMLNDDLILPRNSPHRSRVSLSHNLQMLLDPRFIFPMHTTQHVGSAGDSTHVWLSSGNFLDKRAGSEKDT</sequence>
<comment type="caution">
    <text evidence="1">The sequence shown here is derived from an EMBL/GenBank/DDBJ whole genome shotgun (WGS) entry which is preliminary data.</text>
</comment>
<proteinExistence type="predicted"/>
<reference evidence="1" key="1">
    <citation type="submission" date="2020-03" db="EMBL/GenBank/DDBJ databases">
        <authorList>
            <person name="Weist P."/>
        </authorList>
    </citation>
    <scope>NUCLEOTIDE SEQUENCE</scope>
</reference>
<evidence type="ECO:0000313" key="1">
    <source>
        <dbReference type="EMBL" id="CAB1441809.1"/>
    </source>
</evidence>
<keyword evidence="2" id="KW-1185">Reference proteome</keyword>
<dbReference type="EMBL" id="CADEAL010002713">
    <property type="protein sequence ID" value="CAB1441809.1"/>
    <property type="molecule type" value="Genomic_DNA"/>
</dbReference>
<dbReference type="Proteomes" id="UP001153269">
    <property type="component" value="Unassembled WGS sequence"/>
</dbReference>
<accession>A0A9N7V3C7</accession>
<evidence type="ECO:0000313" key="2">
    <source>
        <dbReference type="Proteomes" id="UP001153269"/>
    </source>
</evidence>
<gene>
    <name evidence="1" type="ORF">PLEPLA_LOCUS29536</name>
</gene>
<protein>
    <submittedName>
        <fullName evidence="1">Uncharacterized protein</fullName>
    </submittedName>
</protein>